<dbReference type="InterPro" id="IPR000064">
    <property type="entry name" value="NLP_P60_dom"/>
</dbReference>
<feature type="chain" id="PRO_5013054055" evidence="5">
    <location>
        <begin position="38"/>
        <end position="175"/>
    </location>
</feature>
<accession>A0A238VBL0</accession>
<dbReference type="InterPro" id="IPR051794">
    <property type="entry name" value="PG_Endopeptidase_C40"/>
</dbReference>
<keyword evidence="8" id="KW-1185">Reference proteome</keyword>
<evidence type="ECO:0000256" key="5">
    <source>
        <dbReference type="SAM" id="SignalP"/>
    </source>
</evidence>
<organism evidence="7 8">
    <name type="scientific">Blastococcus mobilis</name>
    <dbReference type="NCBI Taxonomy" id="1938746"/>
    <lineage>
        <taxon>Bacteria</taxon>
        <taxon>Bacillati</taxon>
        <taxon>Actinomycetota</taxon>
        <taxon>Actinomycetes</taxon>
        <taxon>Geodermatophilales</taxon>
        <taxon>Geodermatophilaceae</taxon>
        <taxon>Blastococcus</taxon>
    </lineage>
</organism>
<keyword evidence="5" id="KW-0732">Signal</keyword>
<evidence type="ECO:0000256" key="1">
    <source>
        <dbReference type="ARBA" id="ARBA00007074"/>
    </source>
</evidence>
<evidence type="ECO:0000313" key="7">
    <source>
        <dbReference type="EMBL" id="SNR31053.1"/>
    </source>
</evidence>
<reference evidence="7 8" key="1">
    <citation type="submission" date="2017-06" db="EMBL/GenBank/DDBJ databases">
        <authorList>
            <person name="Kim H.J."/>
            <person name="Triplett B.A."/>
        </authorList>
    </citation>
    <scope>NUCLEOTIDE SEQUENCE [LARGE SCALE GENOMIC DNA]</scope>
    <source>
        <strain evidence="7 8">DSM 44272</strain>
    </source>
</reference>
<comment type="similarity">
    <text evidence="1">Belongs to the peptidase C40 family.</text>
</comment>
<feature type="signal peptide" evidence="5">
    <location>
        <begin position="1"/>
        <end position="37"/>
    </location>
</feature>
<dbReference type="Gene3D" id="3.90.1720.10">
    <property type="entry name" value="endopeptidase domain like (from Nostoc punctiforme)"/>
    <property type="match status" value="1"/>
</dbReference>
<feature type="domain" description="NlpC/P60" evidence="6">
    <location>
        <begin position="59"/>
        <end position="175"/>
    </location>
</feature>
<name>A0A238VBL0_9ACTN</name>
<keyword evidence="2" id="KW-0645">Protease</keyword>
<sequence length="175" mass="17579">MTTTRMPRSGSLPAVRRAALVLLAGAGVALSPLPAQAAAGGGGPSSAAVAAAPAAAAASSAAQTVVSTALAQKGKPYVWAGAGPNSYDCSGLTQRAFAAAGVKLPHSSRMQSKMGAPVSRNALRPGDLVFFYNPVSHVGIYIGNGQMVHAPRAGDVVKVSSFDRMPGFHSARRLA</sequence>
<dbReference type="GO" id="GO:0008234">
    <property type="term" value="F:cysteine-type peptidase activity"/>
    <property type="evidence" value="ECO:0007669"/>
    <property type="project" value="UniProtKB-KW"/>
</dbReference>
<dbReference type="GO" id="GO:0006508">
    <property type="term" value="P:proteolysis"/>
    <property type="evidence" value="ECO:0007669"/>
    <property type="project" value="UniProtKB-KW"/>
</dbReference>
<evidence type="ECO:0000259" key="6">
    <source>
        <dbReference type="PROSITE" id="PS51935"/>
    </source>
</evidence>
<dbReference type="EMBL" id="FZNO01000002">
    <property type="protein sequence ID" value="SNR31053.1"/>
    <property type="molecule type" value="Genomic_DNA"/>
</dbReference>
<dbReference type="InterPro" id="IPR038765">
    <property type="entry name" value="Papain-like_cys_pep_sf"/>
</dbReference>
<gene>
    <name evidence="7" type="ORF">SAMN06272737_102267</name>
</gene>
<evidence type="ECO:0000313" key="8">
    <source>
        <dbReference type="Proteomes" id="UP000198403"/>
    </source>
</evidence>
<proteinExistence type="inferred from homology"/>
<keyword evidence="4" id="KW-0788">Thiol protease</keyword>
<dbReference type="PANTHER" id="PTHR47359">
    <property type="entry name" value="PEPTIDOGLYCAN DL-ENDOPEPTIDASE CWLO"/>
    <property type="match status" value="1"/>
</dbReference>
<dbReference type="Pfam" id="PF00877">
    <property type="entry name" value="NLPC_P60"/>
    <property type="match status" value="1"/>
</dbReference>
<dbReference type="Proteomes" id="UP000198403">
    <property type="component" value="Unassembled WGS sequence"/>
</dbReference>
<dbReference type="RefSeq" id="WP_089335106.1">
    <property type="nucleotide sequence ID" value="NZ_FZNO01000002.1"/>
</dbReference>
<dbReference type="PROSITE" id="PS51935">
    <property type="entry name" value="NLPC_P60"/>
    <property type="match status" value="1"/>
</dbReference>
<keyword evidence="3 7" id="KW-0378">Hydrolase</keyword>
<dbReference type="SUPFAM" id="SSF54001">
    <property type="entry name" value="Cysteine proteinases"/>
    <property type="match status" value="1"/>
</dbReference>
<evidence type="ECO:0000256" key="4">
    <source>
        <dbReference type="ARBA" id="ARBA00022807"/>
    </source>
</evidence>
<dbReference type="AlphaFoldDB" id="A0A238VBL0"/>
<dbReference type="OrthoDB" id="5177647at2"/>
<evidence type="ECO:0000256" key="2">
    <source>
        <dbReference type="ARBA" id="ARBA00022670"/>
    </source>
</evidence>
<evidence type="ECO:0000256" key="3">
    <source>
        <dbReference type="ARBA" id="ARBA00022801"/>
    </source>
</evidence>
<protein>
    <submittedName>
        <fullName evidence="7">Cell wall-associated hydrolase, NlpC family</fullName>
    </submittedName>
</protein>
<dbReference type="PANTHER" id="PTHR47359:SF3">
    <property type="entry name" value="NLP_P60 DOMAIN-CONTAINING PROTEIN-RELATED"/>
    <property type="match status" value="1"/>
</dbReference>